<keyword evidence="4" id="KW-0966">Cell projection</keyword>
<evidence type="ECO:0000313" key="4">
    <source>
        <dbReference type="EMBL" id="MFD1678249.1"/>
    </source>
</evidence>
<protein>
    <submittedName>
        <fullName evidence="4">Flagellar hook-associated protein FlgL</fullName>
    </submittedName>
</protein>
<keyword evidence="4" id="KW-0282">Flagellum</keyword>
<keyword evidence="5" id="KW-1185">Reference proteome</keyword>
<dbReference type="InterPro" id="IPR010810">
    <property type="entry name" value="Flagellin_hook_IN_motif"/>
</dbReference>
<dbReference type="Gene3D" id="1.20.1330.10">
    <property type="entry name" value="f41 fragment of flagellin, N-terminal domain"/>
    <property type="match status" value="2"/>
</dbReference>
<dbReference type="InterPro" id="IPR013384">
    <property type="entry name" value="Flagell_FlgL"/>
</dbReference>
<sequence length="404" mass="42184">MRITQSMMTQNLLNNLNTIQQNLSSTENEMTSGKVLNEPSDNPIAMSEDIQTTTSIDQANAYQSTIQSGLSWMNSTTSVLSSMSSTLQSIQSVVLQSMNTTNGTPSVQSGLQQSIAQLTNNLYQLADTQQGGSYLFGGFASQTPVSSYISTQQLDTNLTGSSTTSPLIASGGQIAIVGGEGSTQVSINSGASMEEVESAINGATNSTGVTANIVNTNGTYQLTLQSNQSNTAFGLAGNNVTLAAGGSFSVSNSPTNLPPSGAGSDVTYAVSSSINETVNVTGQQLFNQLPPGGTQTLQQTLQSVINDVGNPSALQQDLTNLTANIGQVTQANADLGSRINQLNTLSSQNSNFISAMQTQQASLEDANMAQVETQYESEMSSYQASLQMGSQMILPTLAQYLTSS</sequence>
<feature type="domain" description="Flagellin N-terminal" evidence="3">
    <location>
        <begin position="4"/>
        <end position="138"/>
    </location>
</feature>
<dbReference type="InterPro" id="IPR001492">
    <property type="entry name" value="Flagellin"/>
</dbReference>
<dbReference type="NCBIfam" id="TIGR02550">
    <property type="entry name" value="flagell_flgL"/>
    <property type="match status" value="1"/>
</dbReference>
<accession>A0ABW4JQT4</accession>
<proteinExistence type="predicted"/>
<gene>
    <name evidence="4" type="primary">flgL</name>
    <name evidence="4" type="ORF">ACFSB2_26650</name>
</gene>
<evidence type="ECO:0000256" key="2">
    <source>
        <dbReference type="ARBA" id="ARBA00023143"/>
    </source>
</evidence>
<organism evidence="4 5">
    <name type="scientific">Alicyclobacillus fodiniaquatilis</name>
    <dbReference type="NCBI Taxonomy" id="1661150"/>
    <lineage>
        <taxon>Bacteria</taxon>
        <taxon>Bacillati</taxon>
        <taxon>Bacillota</taxon>
        <taxon>Bacilli</taxon>
        <taxon>Bacillales</taxon>
        <taxon>Alicyclobacillaceae</taxon>
        <taxon>Alicyclobacillus</taxon>
    </lineage>
</organism>
<comment type="subcellular location">
    <subcellularLocation>
        <location evidence="1">Bacterial flagellum</location>
    </subcellularLocation>
</comment>
<dbReference type="PANTHER" id="PTHR42792">
    <property type="entry name" value="FLAGELLIN"/>
    <property type="match status" value="1"/>
</dbReference>
<keyword evidence="2" id="KW-0975">Bacterial flagellum</keyword>
<comment type="caution">
    <text evidence="4">The sequence shown here is derived from an EMBL/GenBank/DDBJ whole genome shotgun (WGS) entry which is preliminary data.</text>
</comment>
<dbReference type="EMBL" id="JBHUCX010000102">
    <property type="protein sequence ID" value="MFD1678249.1"/>
    <property type="molecule type" value="Genomic_DNA"/>
</dbReference>
<dbReference type="PANTHER" id="PTHR42792:SF1">
    <property type="entry name" value="FLAGELLAR HOOK-ASSOCIATED PROTEIN 3"/>
    <property type="match status" value="1"/>
</dbReference>
<evidence type="ECO:0000313" key="5">
    <source>
        <dbReference type="Proteomes" id="UP001597079"/>
    </source>
</evidence>
<dbReference type="Proteomes" id="UP001597079">
    <property type="component" value="Unassembled WGS sequence"/>
</dbReference>
<evidence type="ECO:0000259" key="3">
    <source>
        <dbReference type="Pfam" id="PF00669"/>
    </source>
</evidence>
<keyword evidence="4" id="KW-0969">Cilium</keyword>
<evidence type="ECO:0000256" key="1">
    <source>
        <dbReference type="ARBA" id="ARBA00004365"/>
    </source>
</evidence>
<dbReference type="SUPFAM" id="SSF64518">
    <property type="entry name" value="Phase 1 flagellin"/>
    <property type="match status" value="1"/>
</dbReference>
<reference evidence="5" key="1">
    <citation type="journal article" date="2019" name="Int. J. Syst. Evol. Microbiol.">
        <title>The Global Catalogue of Microorganisms (GCM) 10K type strain sequencing project: providing services to taxonomists for standard genome sequencing and annotation.</title>
        <authorList>
            <consortium name="The Broad Institute Genomics Platform"/>
            <consortium name="The Broad Institute Genome Sequencing Center for Infectious Disease"/>
            <person name="Wu L."/>
            <person name="Ma J."/>
        </authorList>
    </citation>
    <scope>NUCLEOTIDE SEQUENCE [LARGE SCALE GENOMIC DNA]</scope>
    <source>
        <strain evidence="5">CGMCC 1.12286</strain>
    </source>
</reference>
<dbReference type="RefSeq" id="WP_377946286.1">
    <property type="nucleotide sequence ID" value="NZ_JBHUCX010000102.1"/>
</dbReference>
<dbReference type="Pfam" id="PF07196">
    <property type="entry name" value="Flagellin_IN"/>
    <property type="match status" value="1"/>
</dbReference>
<name>A0ABW4JQT4_9BACL</name>
<dbReference type="InterPro" id="IPR001029">
    <property type="entry name" value="Flagellin_N"/>
</dbReference>
<dbReference type="Pfam" id="PF00669">
    <property type="entry name" value="Flagellin_N"/>
    <property type="match status" value="1"/>
</dbReference>